<organism evidence="1 2">
    <name type="scientific">Zarea fungicola</name>
    <dbReference type="NCBI Taxonomy" id="93591"/>
    <lineage>
        <taxon>Eukaryota</taxon>
        <taxon>Fungi</taxon>
        <taxon>Dikarya</taxon>
        <taxon>Ascomycota</taxon>
        <taxon>Pezizomycotina</taxon>
        <taxon>Sordariomycetes</taxon>
        <taxon>Hypocreomycetidae</taxon>
        <taxon>Hypocreales</taxon>
        <taxon>Cordycipitaceae</taxon>
        <taxon>Zarea</taxon>
    </lineage>
</organism>
<gene>
    <name evidence="1" type="ORF">NQ176_g3120</name>
</gene>
<accession>A0ACC1NLB6</accession>
<evidence type="ECO:0000313" key="2">
    <source>
        <dbReference type="Proteomes" id="UP001143910"/>
    </source>
</evidence>
<proteinExistence type="predicted"/>
<dbReference type="EMBL" id="JANJQO010000263">
    <property type="protein sequence ID" value="KAJ2979651.1"/>
    <property type="molecule type" value="Genomic_DNA"/>
</dbReference>
<sequence length="551" mass="59337">MHFNSLNVLAFTSAIFLQFDCGFPASIVVGPSRPPLLDATLDELSAGLDAGHFSSVDLTKAYIARIHEVNQELHAVTEINPDALAIAQELDYARKITKSPLGALHGIPVLVKNNIGTADKMNNTAGFIGLLGAKLREDSTVVRRLRKAGAVILGKTNLSQWSGIRSNAASNGWSAHGGQTVGAYLPEQDPDGSSSGSGVASSIGLSWASLGTATSGSICDPAHAHNIVGIKPTVGLTSRFLVIPISEHQDTVGPMARTVKDAAYLLQAIAGFDSKDNYTKAAPKTLPNYVAACQKNALKGKRLGVPKGYKGMRQYPSAEISFETFEKTLALLREAGAEVIDAVEMPGVAIIAREARSGIVSGADFLTDLPKYLTELETNPNNLHNLADVRAFTDQSPIESGRYDFAGFNMILKRGIENTMPIWWEYYTRRLYLNTNLGLTGALRNNSLDAIIAPTPIATQIALEGAPVISVPLGHAGKGTRYQRNMLDNLNTMGPNHPFGFGFAGDYFSEEKLIGMAFALEQLTKVRKTVKPYIRPKTELENVMKLESLEL</sequence>
<evidence type="ECO:0000313" key="1">
    <source>
        <dbReference type="EMBL" id="KAJ2979651.1"/>
    </source>
</evidence>
<comment type="caution">
    <text evidence="1">The sequence shown here is derived from an EMBL/GenBank/DDBJ whole genome shotgun (WGS) entry which is preliminary data.</text>
</comment>
<dbReference type="Proteomes" id="UP001143910">
    <property type="component" value="Unassembled WGS sequence"/>
</dbReference>
<protein>
    <submittedName>
        <fullName evidence="1">Uncharacterized protein</fullName>
    </submittedName>
</protein>
<name>A0ACC1NLB6_9HYPO</name>
<keyword evidence="2" id="KW-1185">Reference proteome</keyword>
<reference evidence="1" key="1">
    <citation type="submission" date="2022-08" db="EMBL/GenBank/DDBJ databases">
        <title>Genome Sequence of Lecanicillium fungicola.</title>
        <authorList>
            <person name="Buettner E."/>
        </authorList>
    </citation>
    <scope>NUCLEOTIDE SEQUENCE</scope>
    <source>
        <strain evidence="1">Babe33</strain>
    </source>
</reference>